<comment type="similarity">
    <text evidence="1 4">Belongs to the eukaryotic ribosomal protein P1/P2 family.</text>
</comment>
<dbReference type="GO" id="GO:0005840">
    <property type="term" value="C:ribosome"/>
    <property type="evidence" value="ECO:0007669"/>
    <property type="project" value="UniProtKB-KW"/>
</dbReference>
<sequence>MEYVYAAMILHELGKEINEQAVKKVLEAAGASVDESRVKALVAALEEVDIEQALETAVMAAAAPSAPASAGGAEEKAEEKKEEPEEEEEEEDLGLGALFG</sequence>
<name>A0A9Y1FKW9_9ARCH</name>
<feature type="compositionally biased region" description="Acidic residues" evidence="5">
    <location>
        <begin position="84"/>
        <end position="93"/>
    </location>
</feature>
<dbReference type="FunFam" id="1.10.10.1410:FF:000002">
    <property type="entry name" value="60S acidic ribosomal protein P2"/>
    <property type="match status" value="1"/>
</dbReference>
<gene>
    <name evidence="6" type="primary">rpl12p</name>
    <name evidence="4" type="synonym">rpl12</name>
    <name evidence="6" type="ORF">K9W45_09040</name>
</gene>
<dbReference type="PANTHER" id="PTHR45696">
    <property type="entry name" value="60S ACIDIC RIBOSOMAL PROTEIN P1"/>
    <property type="match status" value="1"/>
</dbReference>
<feature type="region of interest" description="Disordered" evidence="5">
    <location>
        <begin position="61"/>
        <end position="100"/>
    </location>
</feature>
<dbReference type="NCBIfam" id="TIGR03685">
    <property type="entry name" value="ribo_P1_arch"/>
    <property type="match status" value="1"/>
</dbReference>
<dbReference type="GO" id="GO:0006414">
    <property type="term" value="P:translational elongation"/>
    <property type="evidence" value="ECO:0007669"/>
    <property type="project" value="InterPro"/>
</dbReference>
<evidence type="ECO:0000256" key="2">
    <source>
        <dbReference type="ARBA" id="ARBA00022980"/>
    </source>
</evidence>
<evidence type="ECO:0000256" key="5">
    <source>
        <dbReference type="SAM" id="MobiDB-lite"/>
    </source>
</evidence>
<reference evidence="6" key="1">
    <citation type="journal article" date="2022" name="Nat. Microbiol.">
        <title>Unique mobile elements and scalable gene flow at the prokaryote-eukaryote boundary revealed by circularized Asgard archaea genomes.</title>
        <authorList>
            <person name="Wu F."/>
            <person name="Speth D.R."/>
            <person name="Philosof A."/>
            <person name="Cremiere A."/>
            <person name="Narayanan A."/>
            <person name="Barco R.A."/>
            <person name="Connon S.A."/>
            <person name="Amend J.P."/>
            <person name="Antoshechkin I.A."/>
            <person name="Orphan V.J."/>
        </authorList>
    </citation>
    <scope>NUCLEOTIDE SEQUENCE</scope>
    <source>
        <strain evidence="6">PM71</strain>
    </source>
</reference>
<evidence type="ECO:0000256" key="1">
    <source>
        <dbReference type="ARBA" id="ARBA00005436"/>
    </source>
</evidence>
<evidence type="ECO:0000256" key="3">
    <source>
        <dbReference type="ARBA" id="ARBA00023274"/>
    </source>
</evidence>
<dbReference type="GO" id="GO:1990904">
    <property type="term" value="C:ribonucleoprotein complex"/>
    <property type="evidence" value="ECO:0007669"/>
    <property type="project" value="UniProtKB-KW"/>
</dbReference>
<dbReference type="Gene3D" id="1.10.10.1410">
    <property type="match status" value="1"/>
</dbReference>
<accession>A0A9Y1FKW9</accession>
<dbReference type="InterPro" id="IPR027534">
    <property type="entry name" value="Ribosomal_P1/P2"/>
</dbReference>
<dbReference type="AlphaFoldDB" id="A0A9Y1FKW9"/>
<keyword evidence="3 4" id="KW-0687">Ribonucleoprotein</keyword>
<dbReference type="InterPro" id="IPR038716">
    <property type="entry name" value="P1/P2_N_sf"/>
</dbReference>
<comment type="subunit">
    <text evidence="4">Part of the 50S ribosomal subunit. Homodimer, it forms part of the ribosomal stalk which helps the ribosome interact with GTP-bound translation factors. Forms a heptameric L10(L12)2(L12)2(L12)2 complex, where L10 forms an elongated spine to which the L12 dimers bind in a sequential fashion.</text>
</comment>
<dbReference type="PANTHER" id="PTHR45696:SF10">
    <property type="entry name" value="LARGE RIBOSOMAL SUBUNIT PROTEIN P1"/>
    <property type="match status" value="1"/>
</dbReference>
<dbReference type="InterPro" id="IPR022295">
    <property type="entry name" value="Ribosomal_P1_arc"/>
</dbReference>
<organism evidence="6">
    <name type="scientific">Candidatus Heimdallarchaeum aukensis</name>
    <dbReference type="NCBI Taxonomy" id="2876573"/>
    <lineage>
        <taxon>Archaea</taxon>
        <taxon>Promethearchaeati</taxon>
        <taxon>Candidatus Heimdallarchaeota</taxon>
        <taxon>Candidatus Heimdallarchaeia (ex Rinke et al. 2021) (nom. nud.)</taxon>
        <taxon>Candidatus Heimdallarchaeales</taxon>
        <taxon>Candidatus Heimdallarchaeaceae</taxon>
        <taxon>Candidatus Heimdallarchaeum</taxon>
    </lineage>
</organism>
<evidence type="ECO:0000313" key="6">
    <source>
        <dbReference type="EMBL" id="UJG39988.1"/>
    </source>
</evidence>
<dbReference type="Pfam" id="PF00428">
    <property type="entry name" value="Ribosomal_60s"/>
    <property type="match status" value="1"/>
</dbReference>
<dbReference type="Proteomes" id="UP001201020">
    <property type="component" value="Chromosome"/>
</dbReference>
<comment type="function">
    <text evidence="4">Forms part of the ribosomal stalk, playing a central role in the interaction of the ribosome with GTP-bound translation factors.</text>
</comment>
<dbReference type="GO" id="GO:0003735">
    <property type="term" value="F:structural constituent of ribosome"/>
    <property type="evidence" value="ECO:0007669"/>
    <property type="project" value="InterPro"/>
</dbReference>
<dbReference type="EMBL" id="CP084166">
    <property type="protein sequence ID" value="UJG39988.1"/>
    <property type="molecule type" value="Genomic_DNA"/>
</dbReference>
<evidence type="ECO:0000256" key="4">
    <source>
        <dbReference type="HAMAP-Rule" id="MF_01478"/>
    </source>
</evidence>
<dbReference type="HAMAP" id="MF_01478">
    <property type="entry name" value="Ribosomal_L12_arch"/>
    <property type="match status" value="1"/>
</dbReference>
<feature type="compositionally biased region" description="Low complexity" evidence="5">
    <location>
        <begin position="61"/>
        <end position="72"/>
    </location>
</feature>
<proteinExistence type="inferred from homology"/>
<keyword evidence="2 4" id="KW-0689">Ribosomal protein</keyword>
<protein>
    <recommendedName>
        <fullName evidence="4">Large ribosomal subunit protein P1</fullName>
    </recommendedName>
</protein>
<feature type="compositionally biased region" description="Basic and acidic residues" evidence="5">
    <location>
        <begin position="73"/>
        <end position="83"/>
    </location>
</feature>